<dbReference type="EMBL" id="CP147246">
    <property type="protein sequence ID" value="WYJ94234.1"/>
    <property type="molecule type" value="Genomic_DNA"/>
</dbReference>
<proteinExistence type="predicted"/>
<dbReference type="OrthoDB" id="2187794at2"/>
<keyword evidence="3" id="KW-1185">Reference proteome</keyword>
<evidence type="ECO:0000313" key="3">
    <source>
        <dbReference type="Proteomes" id="UP000196151"/>
    </source>
</evidence>
<gene>
    <name evidence="1" type="ORF">A5889_001341</name>
    <name evidence="2" type="ORF">A5889_001736</name>
</gene>
<dbReference type="RefSeq" id="WP_087640481.1">
    <property type="nucleotide sequence ID" value="NZ_CP147246.1"/>
</dbReference>
<sequence>MTAKMTKKKITTKNIQPIKEISYQDMHHLNDTIDQIHSWKETLSLLNDFFENKGVPLNKKRIIREFHANSYVFAAFYEDFLVRAAALEKQVEVLKAKSKVRG</sequence>
<dbReference type="AlphaFoldDB" id="A0A200J5U5"/>
<reference evidence="2" key="3">
    <citation type="submission" date="2024-03" db="EMBL/GenBank/DDBJ databases">
        <title>The Genome Sequence of Enterococcus sp. DIV0238c.</title>
        <authorList>
            <consortium name="The Broad Institute Genomics Platform"/>
            <consortium name="The Broad Institute Microbial Omics Core"/>
            <consortium name="The Broad Institute Genomic Center for Infectious Diseases"/>
            <person name="Earl A."/>
            <person name="Manson A."/>
            <person name="Gilmore M."/>
            <person name="Schwartman J."/>
            <person name="Shea T."/>
            <person name="Abouelleil A."/>
            <person name="Cao P."/>
            <person name="Chapman S."/>
            <person name="Cusick C."/>
            <person name="Young S."/>
            <person name="Neafsey D."/>
            <person name="Nusbaum C."/>
            <person name="Birren B."/>
        </authorList>
    </citation>
    <scope>NUCLEOTIDE SEQUENCE</scope>
    <source>
        <strain evidence="2">9D6_DIV0238</strain>
    </source>
</reference>
<protein>
    <submittedName>
        <fullName evidence="1">Uncharacterized protein</fullName>
    </submittedName>
</protein>
<name>A0A200J5U5_9ENTE</name>
<dbReference type="EMBL" id="NIBQ01000002">
    <property type="protein sequence ID" value="OUZ32632.1"/>
    <property type="molecule type" value="Genomic_DNA"/>
</dbReference>
<evidence type="ECO:0000313" key="1">
    <source>
        <dbReference type="EMBL" id="OUZ32632.1"/>
    </source>
</evidence>
<reference evidence="1" key="1">
    <citation type="submission" date="2017-05" db="EMBL/GenBank/DDBJ databases">
        <title>The Genome Sequence of Enterococcus sp. 9D6_DIV0238.</title>
        <authorList>
            <consortium name="The Broad Institute Genomics Platform"/>
            <consortium name="The Broad Institute Genomic Center for Infectious Diseases"/>
            <person name="Earl A."/>
            <person name="Manson A."/>
            <person name="Schwartman J."/>
            <person name="Gilmore M."/>
            <person name="Abouelleil A."/>
            <person name="Cao P."/>
            <person name="Chapman S."/>
            <person name="Cusick C."/>
            <person name="Shea T."/>
            <person name="Young S."/>
            <person name="Neafsey D."/>
            <person name="Nusbaum C."/>
            <person name="Birren B."/>
        </authorList>
    </citation>
    <scope>NUCLEOTIDE SEQUENCE [LARGE SCALE GENOMIC DNA]</scope>
    <source>
        <strain evidence="1">9D6_DIV0238</strain>
    </source>
</reference>
<organism evidence="1">
    <name type="scientific">Candidatus Enterococcus dunnyi</name>
    <dbReference type="NCBI Taxonomy" id="1834192"/>
    <lineage>
        <taxon>Bacteria</taxon>
        <taxon>Bacillati</taxon>
        <taxon>Bacillota</taxon>
        <taxon>Bacilli</taxon>
        <taxon>Lactobacillales</taxon>
        <taxon>Enterococcaceae</taxon>
        <taxon>Enterococcus</taxon>
    </lineage>
</organism>
<accession>A0A200J5U5</accession>
<evidence type="ECO:0000313" key="2">
    <source>
        <dbReference type="EMBL" id="WYJ94234.1"/>
    </source>
</evidence>
<dbReference type="Proteomes" id="UP000196151">
    <property type="component" value="Chromosome"/>
</dbReference>
<reference evidence="2" key="2">
    <citation type="submission" date="2017-05" db="EMBL/GenBank/DDBJ databases">
        <authorList>
            <consortium name="The Broad Institute Genomics Platform"/>
            <consortium name="The Broad Institute Genomic Center for Infectious Diseases"/>
            <person name="Earl A."/>
            <person name="Manson A."/>
            <person name="Schwartman J."/>
            <person name="Gilmore M."/>
            <person name="Abouelleil A."/>
            <person name="Cao P."/>
            <person name="Chapman S."/>
            <person name="Cusick C."/>
            <person name="Shea T."/>
            <person name="Young S."/>
            <person name="Neafsey D."/>
            <person name="Nusbaum C."/>
            <person name="Birren B."/>
        </authorList>
    </citation>
    <scope>NUCLEOTIDE SEQUENCE</scope>
    <source>
        <strain evidence="2">9D6_DIV0238</strain>
    </source>
</reference>